<accession>A0AAW9DPQ8</accession>
<keyword evidence="3" id="KW-0813">Transport</keyword>
<dbReference type="InterPro" id="IPR051045">
    <property type="entry name" value="TonB-dependent_transducer"/>
</dbReference>
<protein>
    <submittedName>
        <fullName evidence="13">Energy transducer TonB</fullName>
    </submittedName>
</protein>
<evidence type="ECO:0000313" key="14">
    <source>
        <dbReference type="Proteomes" id="UP001279553"/>
    </source>
</evidence>
<keyword evidence="7" id="KW-0653">Protein transport</keyword>
<dbReference type="PROSITE" id="PS52015">
    <property type="entry name" value="TONB_CTD"/>
    <property type="match status" value="1"/>
</dbReference>
<feature type="compositionally biased region" description="Low complexity" evidence="10">
    <location>
        <begin position="93"/>
        <end position="107"/>
    </location>
</feature>
<dbReference type="GO" id="GO:0015031">
    <property type="term" value="P:protein transport"/>
    <property type="evidence" value="ECO:0007669"/>
    <property type="project" value="UniProtKB-KW"/>
</dbReference>
<keyword evidence="6 11" id="KW-0812">Transmembrane</keyword>
<evidence type="ECO:0000256" key="9">
    <source>
        <dbReference type="ARBA" id="ARBA00023136"/>
    </source>
</evidence>
<keyword evidence="8 11" id="KW-1133">Transmembrane helix</keyword>
<feature type="transmembrane region" description="Helical" evidence="11">
    <location>
        <begin position="44"/>
        <end position="66"/>
    </location>
</feature>
<reference evidence="13 14" key="1">
    <citation type="submission" date="2023-11" db="EMBL/GenBank/DDBJ databases">
        <title>MicrobeMod: A computational toolkit for identifying prokaryotic methylation and restriction-modification with nanopore sequencing.</title>
        <authorList>
            <person name="Crits-Christoph A."/>
            <person name="Kang S.C."/>
            <person name="Lee H."/>
            <person name="Ostrov N."/>
        </authorList>
    </citation>
    <scope>NUCLEOTIDE SEQUENCE [LARGE SCALE GENOMIC DNA]</scope>
    <source>
        <strain evidence="13 14">DSMZ 700</strain>
    </source>
</reference>
<keyword evidence="9 11" id="KW-0472">Membrane</keyword>
<dbReference type="Gene3D" id="3.30.1150.10">
    <property type="match status" value="1"/>
</dbReference>
<dbReference type="GO" id="GO:0098797">
    <property type="term" value="C:plasma membrane protein complex"/>
    <property type="evidence" value="ECO:0007669"/>
    <property type="project" value="TreeGrafter"/>
</dbReference>
<dbReference type="AlphaFoldDB" id="A0AAW9DPQ8"/>
<evidence type="ECO:0000256" key="1">
    <source>
        <dbReference type="ARBA" id="ARBA00004383"/>
    </source>
</evidence>
<keyword evidence="14" id="KW-1185">Reference proteome</keyword>
<comment type="similarity">
    <text evidence="2">Belongs to the TonB family.</text>
</comment>
<proteinExistence type="inferred from homology"/>
<sequence length="311" mass="33462">MARPPMRHPALTRIRVTDPAPATGPGLGGAPRALARRRPEADDWFIPLPISLAVHAAIILLLLYAVHRQRLTPPSPESSIAVVFQNTGLPHSAAHNAAPKAPVKAPPTMETLPPPPPPPPSPAQPQAQPQVNLTSPSDIPFHLPKEIIPAPPPKHAIPAHPHHAPPAPPRKFMVMNGMSFGSHPTTIINRAPGALNLAPPQSDLARQAPSITFKGNAGPDWESAFNKWVNEHKYYPEAAAAQNEQGKVTISFTVLRNGQVTNLHLVRSSGAPLLDMAWYGLFRGVRVPPFPPGSTAKQEQVIATMHFVLIH</sequence>
<evidence type="ECO:0000256" key="6">
    <source>
        <dbReference type="ARBA" id="ARBA00022692"/>
    </source>
</evidence>
<evidence type="ECO:0000259" key="12">
    <source>
        <dbReference type="PROSITE" id="PS52015"/>
    </source>
</evidence>
<dbReference type="NCBIfam" id="TIGR01352">
    <property type="entry name" value="tonB_Cterm"/>
    <property type="match status" value="1"/>
</dbReference>
<evidence type="ECO:0000256" key="4">
    <source>
        <dbReference type="ARBA" id="ARBA00022475"/>
    </source>
</evidence>
<comment type="caution">
    <text evidence="13">The sequence shown here is derived from an EMBL/GenBank/DDBJ whole genome shotgun (WGS) entry which is preliminary data.</text>
</comment>
<dbReference type="InterPro" id="IPR037682">
    <property type="entry name" value="TonB_C"/>
</dbReference>
<evidence type="ECO:0000256" key="2">
    <source>
        <dbReference type="ARBA" id="ARBA00006555"/>
    </source>
</evidence>
<evidence type="ECO:0000256" key="8">
    <source>
        <dbReference type="ARBA" id="ARBA00022989"/>
    </source>
</evidence>
<name>A0AAW9DPQ8_ACIAO</name>
<evidence type="ECO:0000256" key="10">
    <source>
        <dbReference type="SAM" id="MobiDB-lite"/>
    </source>
</evidence>
<dbReference type="SUPFAM" id="SSF74653">
    <property type="entry name" value="TolA/TonB C-terminal domain"/>
    <property type="match status" value="1"/>
</dbReference>
<feature type="compositionally biased region" description="Pro residues" evidence="10">
    <location>
        <begin position="112"/>
        <end position="123"/>
    </location>
</feature>
<organism evidence="13 14">
    <name type="scientific">Acidiphilium acidophilum</name>
    <name type="common">Thiobacillus acidophilus</name>
    <dbReference type="NCBI Taxonomy" id="76588"/>
    <lineage>
        <taxon>Bacteria</taxon>
        <taxon>Pseudomonadati</taxon>
        <taxon>Pseudomonadota</taxon>
        <taxon>Alphaproteobacteria</taxon>
        <taxon>Acetobacterales</taxon>
        <taxon>Acidocellaceae</taxon>
        <taxon>Acidiphilium</taxon>
    </lineage>
</organism>
<dbReference type="Proteomes" id="UP001279553">
    <property type="component" value="Unassembled WGS sequence"/>
</dbReference>
<dbReference type="Pfam" id="PF03544">
    <property type="entry name" value="TonB_C"/>
    <property type="match status" value="1"/>
</dbReference>
<keyword evidence="5" id="KW-0997">Cell inner membrane</keyword>
<evidence type="ECO:0000256" key="11">
    <source>
        <dbReference type="SAM" id="Phobius"/>
    </source>
</evidence>
<evidence type="ECO:0000256" key="3">
    <source>
        <dbReference type="ARBA" id="ARBA00022448"/>
    </source>
</evidence>
<comment type="subcellular location">
    <subcellularLocation>
        <location evidence="1">Cell inner membrane</location>
        <topology evidence="1">Single-pass membrane protein</topology>
        <orientation evidence="1">Periplasmic side</orientation>
    </subcellularLocation>
</comment>
<evidence type="ECO:0000256" key="7">
    <source>
        <dbReference type="ARBA" id="ARBA00022927"/>
    </source>
</evidence>
<dbReference type="PANTHER" id="PTHR33446">
    <property type="entry name" value="PROTEIN TONB-RELATED"/>
    <property type="match status" value="1"/>
</dbReference>
<dbReference type="GO" id="GO:0055085">
    <property type="term" value="P:transmembrane transport"/>
    <property type="evidence" value="ECO:0007669"/>
    <property type="project" value="InterPro"/>
</dbReference>
<keyword evidence="4" id="KW-1003">Cell membrane</keyword>
<evidence type="ECO:0000313" key="13">
    <source>
        <dbReference type="EMBL" id="MDX5930891.1"/>
    </source>
</evidence>
<feature type="region of interest" description="Disordered" evidence="10">
    <location>
        <begin position="93"/>
        <end position="172"/>
    </location>
</feature>
<evidence type="ECO:0000256" key="5">
    <source>
        <dbReference type="ARBA" id="ARBA00022519"/>
    </source>
</evidence>
<dbReference type="GO" id="GO:0031992">
    <property type="term" value="F:energy transducer activity"/>
    <property type="evidence" value="ECO:0007669"/>
    <property type="project" value="TreeGrafter"/>
</dbReference>
<dbReference type="EMBL" id="JAWXYB010000018">
    <property type="protein sequence ID" value="MDX5930891.1"/>
    <property type="molecule type" value="Genomic_DNA"/>
</dbReference>
<dbReference type="InterPro" id="IPR006260">
    <property type="entry name" value="TonB/TolA_C"/>
</dbReference>
<feature type="region of interest" description="Disordered" evidence="10">
    <location>
        <begin position="1"/>
        <end position="34"/>
    </location>
</feature>
<feature type="domain" description="TonB C-terminal" evidence="12">
    <location>
        <begin position="220"/>
        <end position="311"/>
    </location>
</feature>
<dbReference type="PANTHER" id="PTHR33446:SF2">
    <property type="entry name" value="PROTEIN TONB"/>
    <property type="match status" value="1"/>
</dbReference>
<gene>
    <name evidence="13" type="ORF">SIL87_08960</name>
</gene>